<evidence type="ECO:0000313" key="10">
    <source>
        <dbReference type="Proteomes" id="UP000614287"/>
    </source>
</evidence>
<dbReference type="Pfam" id="PF25917">
    <property type="entry name" value="BSH_RND"/>
    <property type="match status" value="1"/>
</dbReference>
<dbReference type="InterPro" id="IPR058626">
    <property type="entry name" value="MdtA-like_b-barrel"/>
</dbReference>
<feature type="domain" description="Multidrug resistance protein MdtA-like barrel-sandwich hybrid" evidence="6">
    <location>
        <begin position="65"/>
        <end position="198"/>
    </location>
</feature>
<dbReference type="PANTHER" id="PTHR30158">
    <property type="entry name" value="ACRA/E-RELATED COMPONENT OF DRUG EFFLUX TRANSPORTER"/>
    <property type="match status" value="1"/>
</dbReference>
<feature type="domain" description="Multidrug resistance protein MdtA-like C-terminal permuted SH3" evidence="8">
    <location>
        <begin position="304"/>
        <end position="364"/>
    </location>
</feature>
<dbReference type="InterPro" id="IPR058625">
    <property type="entry name" value="MdtA-like_BSH"/>
</dbReference>
<dbReference type="Gene3D" id="2.40.50.100">
    <property type="match status" value="1"/>
</dbReference>
<dbReference type="RefSeq" id="WP_189493367.1">
    <property type="nucleotide sequence ID" value="NZ_BMZG01000007.1"/>
</dbReference>
<dbReference type="Pfam" id="PF25876">
    <property type="entry name" value="HH_MFP_RND"/>
    <property type="match status" value="1"/>
</dbReference>
<evidence type="ECO:0000313" key="9">
    <source>
        <dbReference type="EMBL" id="GHA75179.1"/>
    </source>
</evidence>
<dbReference type="GO" id="GO:0046677">
    <property type="term" value="P:response to antibiotic"/>
    <property type="evidence" value="ECO:0007669"/>
    <property type="project" value="TreeGrafter"/>
</dbReference>
<dbReference type="AlphaFoldDB" id="A0A8J3CI31"/>
<feature type="coiled-coil region" evidence="3">
    <location>
        <begin position="106"/>
        <end position="171"/>
    </location>
</feature>
<organism evidence="9 10">
    <name type="scientific">Formosimonas limnophila</name>
    <dbReference type="NCBI Taxonomy" id="1384487"/>
    <lineage>
        <taxon>Bacteria</taxon>
        <taxon>Pseudomonadati</taxon>
        <taxon>Pseudomonadota</taxon>
        <taxon>Betaproteobacteria</taxon>
        <taxon>Burkholderiales</taxon>
        <taxon>Burkholderiaceae</taxon>
        <taxon>Formosimonas</taxon>
    </lineage>
</organism>
<evidence type="ECO:0000256" key="4">
    <source>
        <dbReference type="SAM" id="MobiDB-lite"/>
    </source>
</evidence>
<dbReference type="InterPro" id="IPR006143">
    <property type="entry name" value="RND_pump_MFP"/>
</dbReference>
<evidence type="ECO:0000259" key="5">
    <source>
        <dbReference type="Pfam" id="PF25876"/>
    </source>
</evidence>
<evidence type="ECO:0000259" key="6">
    <source>
        <dbReference type="Pfam" id="PF25917"/>
    </source>
</evidence>
<reference evidence="9" key="1">
    <citation type="journal article" date="2014" name="Int. J. Syst. Evol. Microbiol.">
        <title>Complete genome sequence of Corynebacterium casei LMG S-19264T (=DSM 44701T), isolated from a smear-ripened cheese.</title>
        <authorList>
            <consortium name="US DOE Joint Genome Institute (JGI-PGF)"/>
            <person name="Walter F."/>
            <person name="Albersmeier A."/>
            <person name="Kalinowski J."/>
            <person name="Ruckert C."/>
        </authorList>
    </citation>
    <scope>NUCLEOTIDE SEQUENCE</scope>
    <source>
        <strain evidence="9">KCTC 32501</strain>
    </source>
</reference>
<comment type="similarity">
    <text evidence="2">Belongs to the membrane fusion protein (MFP) (TC 8.A.1) family.</text>
</comment>
<evidence type="ECO:0000256" key="1">
    <source>
        <dbReference type="ARBA" id="ARBA00004196"/>
    </source>
</evidence>
<comment type="subcellular location">
    <subcellularLocation>
        <location evidence="1">Cell envelope</location>
    </subcellularLocation>
</comment>
<evidence type="ECO:0000259" key="8">
    <source>
        <dbReference type="Pfam" id="PF25967"/>
    </source>
</evidence>
<proteinExistence type="inferred from homology"/>
<keyword evidence="10" id="KW-1185">Reference proteome</keyword>
<gene>
    <name evidence="9" type="ORF">GCM10009007_15400</name>
</gene>
<dbReference type="PROSITE" id="PS51257">
    <property type="entry name" value="PROKAR_LIPOPROTEIN"/>
    <property type="match status" value="1"/>
</dbReference>
<sequence>MRVSLLNALPAKKSLGVLLVGAVLLSACGEKAPPQQPPMAVSVIEVQPQDVPISIEAPGQTAGSREVEVRARIGGILLRKLYQEGRPVQKGAPLFELDTQTAKAAADQASATLAVQQAALTQAQQNFKRIAPLFKENAVSRKDYDDAAAALAAAKASVQAAQAQYSSAKINLGYTTVTAPISGVTSSETRSEGSLISPQDMLTKISQLDPMYVNFSFSDSEMMQLRKDEAAGLVRMPEGNQFEVSLFSQDGSEYPLKGQMNFTDSVVSTTTGSIRARATFANPSSDLFPGSFVRVALKGAVRTNAILVPQRAVLSSAQGKSVWVLTEDGSVAPRPITTANDIDKNVVVTSGLKAGDKVVVDNITKLFMLPPKSKVEPTVVTLEQFNAGPAPTTAPEGQKPAAEASAKPEGKPEEQPAAK</sequence>
<feature type="region of interest" description="Disordered" evidence="4">
    <location>
        <begin position="384"/>
        <end position="419"/>
    </location>
</feature>
<evidence type="ECO:0000256" key="2">
    <source>
        <dbReference type="ARBA" id="ARBA00009477"/>
    </source>
</evidence>
<evidence type="ECO:0000259" key="7">
    <source>
        <dbReference type="Pfam" id="PF25944"/>
    </source>
</evidence>
<name>A0A8J3CI31_9BURK</name>
<dbReference type="Gene3D" id="2.40.30.170">
    <property type="match status" value="1"/>
</dbReference>
<reference evidence="9" key="2">
    <citation type="submission" date="2020-09" db="EMBL/GenBank/DDBJ databases">
        <authorList>
            <person name="Sun Q."/>
            <person name="Kim S."/>
        </authorList>
    </citation>
    <scope>NUCLEOTIDE SEQUENCE</scope>
    <source>
        <strain evidence="9">KCTC 32501</strain>
    </source>
</reference>
<feature type="compositionally biased region" description="Basic and acidic residues" evidence="4">
    <location>
        <begin position="406"/>
        <end position="419"/>
    </location>
</feature>
<dbReference type="InterPro" id="IPR058624">
    <property type="entry name" value="MdtA-like_HH"/>
</dbReference>
<dbReference type="InterPro" id="IPR058627">
    <property type="entry name" value="MdtA-like_C"/>
</dbReference>
<dbReference type="Gene3D" id="2.40.420.20">
    <property type="match status" value="1"/>
</dbReference>
<dbReference type="SUPFAM" id="SSF111369">
    <property type="entry name" value="HlyD-like secretion proteins"/>
    <property type="match status" value="1"/>
</dbReference>
<comment type="caution">
    <text evidence="9">The sequence shown here is derived from an EMBL/GenBank/DDBJ whole genome shotgun (WGS) entry which is preliminary data.</text>
</comment>
<dbReference type="Pfam" id="PF25944">
    <property type="entry name" value="Beta-barrel_RND"/>
    <property type="match status" value="1"/>
</dbReference>
<accession>A0A8J3CI31</accession>
<dbReference type="Gene3D" id="1.10.287.470">
    <property type="entry name" value="Helix hairpin bin"/>
    <property type="match status" value="1"/>
</dbReference>
<dbReference type="GO" id="GO:0005886">
    <property type="term" value="C:plasma membrane"/>
    <property type="evidence" value="ECO:0007669"/>
    <property type="project" value="UniProtKB-SubCell"/>
</dbReference>
<dbReference type="PANTHER" id="PTHR30158:SF3">
    <property type="entry name" value="MULTIDRUG EFFLUX PUMP SUBUNIT ACRA-RELATED"/>
    <property type="match status" value="1"/>
</dbReference>
<feature type="domain" description="Multidrug resistance protein MdtA-like alpha-helical hairpin" evidence="5">
    <location>
        <begin position="107"/>
        <end position="175"/>
    </location>
</feature>
<evidence type="ECO:0000256" key="3">
    <source>
        <dbReference type="SAM" id="Coils"/>
    </source>
</evidence>
<dbReference type="Proteomes" id="UP000614287">
    <property type="component" value="Unassembled WGS sequence"/>
</dbReference>
<dbReference type="NCBIfam" id="TIGR01730">
    <property type="entry name" value="RND_mfp"/>
    <property type="match status" value="1"/>
</dbReference>
<dbReference type="Pfam" id="PF25967">
    <property type="entry name" value="RND-MFP_C"/>
    <property type="match status" value="1"/>
</dbReference>
<protein>
    <submittedName>
        <fullName evidence="9">Hemolysin D</fullName>
    </submittedName>
</protein>
<dbReference type="GO" id="GO:0022857">
    <property type="term" value="F:transmembrane transporter activity"/>
    <property type="evidence" value="ECO:0007669"/>
    <property type="project" value="InterPro"/>
</dbReference>
<feature type="domain" description="Multidrug resistance protein MdtA-like beta-barrel" evidence="7">
    <location>
        <begin position="210"/>
        <end position="298"/>
    </location>
</feature>
<dbReference type="EMBL" id="BMZG01000007">
    <property type="protein sequence ID" value="GHA75179.1"/>
    <property type="molecule type" value="Genomic_DNA"/>
</dbReference>
<keyword evidence="3" id="KW-0175">Coiled coil</keyword>